<dbReference type="Proteomes" id="UP001152795">
    <property type="component" value="Unassembled WGS sequence"/>
</dbReference>
<name>A0A6S7KNV9_PARCT</name>
<feature type="non-terminal residue" evidence="1">
    <location>
        <position position="1"/>
    </location>
</feature>
<dbReference type="OrthoDB" id="10067127at2759"/>
<evidence type="ECO:0000313" key="2">
    <source>
        <dbReference type="Proteomes" id="UP001152795"/>
    </source>
</evidence>
<reference evidence="1" key="1">
    <citation type="submission" date="2020-04" db="EMBL/GenBank/DDBJ databases">
        <authorList>
            <person name="Alioto T."/>
            <person name="Alioto T."/>
            <person name="Gomez Garrido J."/>
        </authorList>
    </citation>
    <scope>NUCLEOTIDE SEQUENCE</scope>
    <source>
        <strain evidence="1">A484AB</strain>
    </source>
</reference>
<accession>A0A6S7KNV9</accession>
<sequence>TYPVTRRQQQLAKHRPRGVIELAYLSALLERRDDSYSSKRFNVVKTFLENAVSVVPLESLFYAIAKGKPDVMLQCCEILCGDAIPTTSQPSKSLLTGMKAALLRVRGYQGVIKSSRGRSSGEIYSLLSHNMRHESVRNFSKFVTLTNFYSKKMAMEERSIPQLQSHECNQLLNEAISRILAFLGKYKESGDRHSVCNLDLEVIYPSTEDQKTPVRKMTCCKAPITLLTEGKNKLAQFSEELIAEPSGLTEESVTSKTNRRMLTLLTHLRNEFETCSTLLGAFMESQVHIPLEKAGDNYVNKIAKHANSFGLSVWALLILPFEYLGHMVGNLSEEFRQFFIDFSHPSNGAGEFGLPFSENQVPYDVKLEFLVGSMKQSWTCNQNYVSYSLERQLQDQCKKRNIFHDTPVHEILAEWNSNFEDEMLTFVPNQYRLLVARWIKWSLMINNLRESLASETAIGVIGLVNSGKSKFVRSMFGKE</sequence>
<organism evidence="1 2">
    <name type="scientific">Paramuricea clavata</name>
    <name type="common">Red gorgonian</name>
    <name type="synonym">Violescent sea-whip</name>
    <dbReference type="NCBI Taxonomy" id="317549"/>
    <lineage>
        <taxon>Eukaryota</taxon>
        <taxon>Metazoa</taxon>
        <taxon>Cnidaria</taxon>
        <taxon>Anthozoa</taxon>
        <taxon>Octocorallia</taxon>
        <taxon>Malacalcyonacea</taxon>
        <taxon>Plexauridae</taxon>
        <taxon>Paramuricea</taxon>
    </lineage>
</organism>
<gene>
    <name evidence="1" type="ORF">PACLA_8A059442</name>
</gene>
<keyword evidence="2" id="KW-1185">Reference proteome</keyword>
<protein>
    <submittedName>
        <fullName evidence="1">Uncharacterized protein</fullName>
    </submittedName>
</protein>
<dbReference type="AlphaFoldDB" id="A0A6S7KNV9"/>
<proteinExistence type="predicted"/>
<comment type="caution">
    <text evidence="1">The sequence shown here is derived from an EMBL/GenBank/DDBJ whole genome shotgun (WGS) entry which is preliminary data.</text>
</comment>
<dbReference type="EMBL" id="CACRXK020035697">
    <property type="protein sequence ID" value="CAB4044654.1"/>
    <property type="molecule type" value="Genomic_DNA"/>
</dbReference>
<feature type="non-terminal residue" evidence="1">
    <location>
        <position position="479"/>
    </location>
</feature>
<evidence type="ECO:0000313" key="1">
    <source>
        <dbReference type="EMBL" id="CAB4044654.1"/>
    </source>
</evidence>